<dbReference type="EMBL" id="MU006784">
    <property type="protein sequence ID" value="KAF2640749.1"/>
    <property type="molecule type" value="Genomic_DNA"/>
</dbReference>
<keyword evidence="10" id="KW-1185">Reference proteome</keyword>
<keyword evidence="6" id="KW-0804">Transcription</keyword>
<dbReference type="GO" id="GO:0008270">
    <property type="term" value="F:zinc ion binding"/>
    <property type="evidence" value="ECO:0007669"/>
    <property type="project" value="UniProtKB-KW"/>
</dbReference>
<feature type="compositionally biased region" description="Low complexity" evidence="7">
    <location>
        <begin position="45"/>
        <end position="60"/>
    </location>
</feature>
<feature type="compositionally biased region" description="Polar residues" evidence="7">
    <location>
        <begin position="450"/>
        <end position="460"/>
    </location>
</feature>
<evidence type="ECO:0000256" key="3">
    <source>
        <dbReference type="ARBA" id="ARBA00022771"/>
    </source>
</evidence>
<dbReference type="CDD" id="cd21552">
    <property type="entry name" value="VEFS-box_ctSUZ12-like"/>
    <property type="match status" value="1"/>
</dbReference>
<evidence type="ECO:0000256" key="1">
    <source>
        <dbReference type="ARBA" id="ARBA00007416"/>
    </source>
</evidence>
<feature type="region of interest" description="Disordered" evidence="7">
    <location>
        <begin position="42"/>
        <end position="71"/>
    </location>
</feature>
<dbReference type="SUPFAM" id="SSF57903">
    <property type="entry name" value="FYVE/PHD zinc finger"/>
    <property type="match status" value="1"/>
</dbReference>
<dbReference type="Pfam" id="PF09733">
    <property type="entry name" value="VEFS-Box"/>
    <property type="match status" value="1"/>
</dbReference>
<dbReference type="Gene3D" id="3.30.40.10">
    <property type="entry name" value="Zinc/RING finger domain, C3HC4 (zinc finger)"/>
    <property type="match status" value="1"/>
</dbReference>
<comment type="similarity">
    <text evidence="1">Belongs to the VEFS (VRN2-EMF2-FIS2-SU(Z)12) family.</text>
</comment>
<dbReference type="InterPro" id="IPR011011">
    <property type="entry name" value="Znf_FYVE_PHD"/>
</dbReference>
<proteinExistence type="inferred from homology"/>
<evidence type="ECO:0000259" key="8">
    <source>
        <dbReference type="Pfam" id="PF09733"/>
    </source>
</evidence>
<dbReference type="InterPro" id="IPR019786">
    <property type="entry name" value="Zinc_finger_PHD-type_CS"/>
</dbReference>
<name>A0A6A6RYV4_9PLEO</name>
<protein>
    <recommendedName>
        <fullName evidence="8">Polycomb protein VEFS-Box domain-containing protein</fullName>
    </recommendedName>
</protein>
<evidence type="ECO:0000256" key="4">
    <source>
        <dbReference type="ARBA" id="ARBA00022833"/>
    </source>
</evidence>
<dbReference type="InterPro" id="IPR013083">
    <property type="entry name" value="Znf_RING/FYVE/PHD"/>
</dbReference>
<keyword evidence="2" id="KW-0479">Metal-binding</keyword>
<accession>A0A6A6RYV4</accession>
<evidence type="ECO:0000256" key="5">
    <source>
        <dbReference type="ARBA" id="ARBA00023015"/>
    </source>
</evidence>
<sequence length="563" mass="63884">MVPRQDALLGNSIFYDYVLSKRNPTFLHRNLIQALRSHQQELETLESSGSGSGSNQSKSLPPARHNWKMPSSESLKSLVNQAQEMEAFVLEIMDNSILAAYNRQTLGRVGRSYLPTPPADNYELTFIYSDRTITHHDLVCPLDHCTNQRFATIDEIRMHLNMCHENLRYTPKNVSNADGVQKWKFTCENEIYRADNLRASNAAPDPRDIILLAPTNPFNQEKYLAGNIDFQKAARLEKTAIPRTKSRLRPRRPPYKVLERVQPERKVTVPKAPPGVSFFRTLTKRPIFEGEYLSESDNEVDMGWLEMKKQYALCKAGVGKTTERFLAVFDPFIKQERLEGDRHIGDAVLRFTRAKAALLWQHQTMEEFKVKLDQLLSDHLVSEDIHVACLQTLEKNKPSAFPTKYKHDFSKSLATLDAKRSQTSLIAAQAGNGKSKDKRDRKGKAKVVSESGQLTPQTVDSEGDVEMRGPHINPIAAEETNELPPYDLCLCGEDAISCNRLFVVCDGLDCVRHAFHIDCIVKHWRLSQPPNRTDPWTCKECEELKDGEATVMVHDQPGSRAKG</sequence>
<dbReference type="Proteomes" id="UP000799753">
    <property type="component" value="Unassembled WGS sequence"/>
</dbReference>
<evidence type="ECO:0000256" key="7">
    <source>
        <dbReference type="SAM" id="MobiDB-lite"/>
    </source>
</evidence>
<dbReference type="InterPro" id="IPR019135">
    <property type="entry name" value="Polycomb_protein_VEFS-Box"/>
</dbReference>
<evidence type="ECO:0000313" key="9">
    <source>
        <dbReference type="EMBL" id="KAF2640749.1"/>
    </source>
</evidence>
<reference evidence="9" key="1">
    <citation type="journal article" date="2020" name="Stud. Mycol.">
        <title>101 Dothideomycetes genomes: a test case for predicting lifestyles and emergence of pathogens.</title>
        <authorList>
            <person name="Haridas S."/>
            <person name="Albert R."/>
            <person name="Binder M."/>
            <person name="Bloem J."/>
            <person name="Labutti K."/>
            <person name="Salamov A."/>
            <person name="Andreopoulos B."/>
            <person name="Baker S."/>
            <person name="Barry K."/>
            <person name="Bills G."/>
            <person name="Bluhm B."/>
            <person name="Cannon C."/>
            <person name="Castanera R."/>
            <person name="Culley D."/>
            <person name="Daum C."/>
            <person name="Ezra D."/>
            <person name="Gonzalez J."/>
            <person name="Henrissat B."/>
            <person name="Kuo A."/>
            <person name="Liang C."/>
            <person name="Lipzen A."/>
            <person name="Lutzoni F."/>
            <person name="Magnuson J."/>
            <person name="Mondo S."/>
            <person name="Nolan M."/>
            <person name="Ohm R."/>
            <person name="Pangilinan J."/>
            <person name="Park H.-J."/>
            <person name="Ramirez L."/>
            <person name="Alfaro M."/>
            <person name="Sun H."/>
            <person name="Tritt A."/>
            <person name="Yoshinaga Y."/>
            <person name="Zwiers L.-H."/>
            <person name="Turgeon B."/>
            <person name="Goodwin S."/>
            <person name="Spatafora J."/>
            <person name="Crous P."/>
            <person name="Grigoriev I."/>
        </authorList>
    </citation>
    <scope>NUCLEOTIDE SEQUENCE</scope>
    <source>
        <strain evidence="9">CBS 473.64</strain>
    </source>
</reference>
<gene>
    <name evidence="9" type="ORF">P280DRAFT_480248</name>
</gene>
<keyword evidence="3" id="KW-0863">Zinc-finger</keyword>
<evidence type="ECO:0000256" key="2">
    <source>
        <dbReference type="ARBA" id="ARBA00022723"/>
    </source>
</evidence>
<dbReference type="PROSITE" id="PS01359">
    <property type="entry name" value="ZF_PHD_1"/>
    <property type="match status" value="1"/>
</dbReference>
<feature type="domain" description="Polycomb protein VEFS-Box" evidence="8">
    <location>
        <begin position="278"/>
        <end position="382"/>
    </location>
</feature>
<dbReference type="OrthoDB" id="166746at2759"/>
<dbReference type="AlphaFoldDB" id="A0A6A6RYV4"/>
<keyword evidence="4" id="KW-0862">Zinc</keyword>
<evidence type="ECO:0000313" key="10">
    <source>
        <dbReference type="Proteomes" id="UP000799753"/>
    </source>
</evidence>
<evidence type="ECO:0000256" key="6">
    <source>
        <dbReference type="ARBA" id="ARBA00023163"/>
    </source>
</evidence>
<feature type="region of interest" description="Disordered" evidence="7">
    <location>
        <begin position="429"/>
        <end position="466"/>
    </location>
</feature>
<keyword evidence="5" id="KW-0805">Transcription regulation</keyword>
<organism evidence="9 10">
    <name type="scientific">Massarina eburnea CBS 473.64</name>
    <dbReference type="NCBI Taxonomy" id="1395130"/>
    <lineage>
        <taxon>Eukaryota</taxon>
        <taxon>Fungi</taxon>
        <taxon>Dikarya</taxon>
        <taxon>Ascomycota</taxon>
        <taxon>Pezizomycotina</taxon>
        <taxon>Dothideomycetes</taxon>
        <taxon>Pleosporomycetidae</taxon>
        <taxon>Pleosporales</taxon>
        <taxon>Massarineae</taxon>
        <taxon>Massarinaceae</taxon>
        <taxon>Massarina</taxon>
    </lineage>
</organism>